<comment type="caution">
    <text evidence="3">The sequence shown here is derived from an EMBL/GenBank/DDBJ whole genome shotgun (WGS) entry which is preliminary data.</text>
</comment>
<dbReference type="Proteomes" id="UP001387100">
    <property type="component" value="Unassembled WGS sequence"/>
</dbReference>
<keyword evidence="4" id="KW-1185">Reference proteome</keyword>
<dbReference type="RefSeq" id="WP_339576078.1">
    <property type="nucleotide sequence ID" value="NZ_JBBIAA010000030.1"/>
</dbReference>
<evidence type="ECO:0000259" key="2">
    <source>
        <dbReference type="Pfam" id="PF18164"/>
    </source>
</evidence>
<dbReference type="Pfam" id="PF18164">
    <property type="entry name" value="GNAT_C"/>
    <property type="match status" value="1"/>
</dbReference>
<evidence type="ECO:0000313" key="3">
    <source>
        <dbReference type="EMBL" id="MEJ5946697.1"/>
    </source>
</evidence>
<dbReference type="Pfam" id="PF18082">
    <property type="entry name" value="NAT_N"/>
    <property type="match status" value="1"/>
</dbReference>
<evidence type="ECO:0008006" key="5">
    <source>
        <dbReference type="Google" id="ProtNLM"/>
    </source>
</evidence>
<feature type="domain" description="GNAT-like C-terminal" evidence="2">
    <location>
        <begin position="130"/>
        <end position="265"/>
    </location>
</feature>
<evidence type="ECO:0000313" key="4">
    <source>
        <dbReference type="Proteomes" id="UP001387100"/>
    </source>
</evidence>
<accession>A0ABU8RNP9</accession>
<protein>
    <recommendedName>
        <fullName evidence="5">GNAT-like C-terminal domain-containing protein</fullName>
    </recommendedName>
</protein>
<dbReference type="EMBL" id="JBBIAA010000030">
    <property type="protein sequence ID" value="MEJ5946697.1"/>
    <property type="molecule type" value="Genomic_DNA"/>
</dbReference>
<organism evidence="3 4">
    <name type="scientific">Pseudokineococcus basanitobsidens</name>
    <dbReference type="NCBI Taxonomy" id="1926649"/>
    <lineage>
        <taxon>Bacteria</taxon>
        <taxon>Bacillati</taxon>
        <taxon>Actinomycetota</taxon>
        <taxon>Actinomycetes</taxon>
        <taxon>Kineosporiales</taxon>
        <taxon>Kineosporiaceae</taxon>
        <taxon>Pseudokineococcus</taxon>
    </lineage>
</organism>
<dbReference type="InterPro" id="IPR041644">
    <property type="entry name" value="GNAT_C"/>
</dbReference>
<evidence type="ECO:0000259" key="1">
    <source>
        <dbReference type="Pfam" id="PF18082"/>
    </source>
</evidence>
<sequence>MSPPAGTTTTPSEAWSLLGMAGRPETLRPAAPAVVATLREALEAEGPPAPGLLDHLGTAAVLPALGALVPEARSRGRRLGVPDPVVVATLADVGRKVAHYGDLVEPGWFVGLLRLDVVAVGRLQVERVPGAAGRAVHVPEGAPLTTEAVVDAVRHADALLGPGPLVCTSWLLDPWVGRALGPASRIARFAALFAPDGDDVAAEPEVDADGWTSGDHAVARFVFRRPVGDVLAGAGTTGGERGGTRLQRLALERWRHGHHVTEPRGRWRGPVT</sequence>
<dbReference type="InterPro" id="IPR041273">
    <property type="entry name" value="NAT_N"/>
</dbReference>
<gene>
    <name evidence="3" type="ORF">WDZ17_15465</name>
</gene>
<proteinExistence type="predicted"/>
<dbReference type="Gene3D" id="3.40.630.120">
    <property type="match status" value="1"/>
</dbReference>
<feature type="domain" description="N-acyltransferase N-terminal" evidence="1">
    <location>
        <begin position="35"/>
        <end position="100"/>
    </location>
</feature>
<name>A0ABU8RNP9_9ACTN</name>
<reference evidence="3 4" key="1">
    <citation type="journal article" date="2017" name="Int. J. Syst. Evol. Microbiol.">
        <title>Pseudokineococcus basanitobsidens sp. nov., isolated from volcanic rock.</title>
        <authorList>
            <person name="Lee D.W."/>
            <person name="Park M.Y."/>
            <person name="Kim J.J."/>
            <person name="Kim B.S."/>
        </authorList>
    </citation>
    <scope>NUCLEOTIDE SEQUENCE [LARGE SCALE GENOMIC DNA]</scope>
    <source>
        <strain evidence="3 4">DSM 103726</strain>
    </source>
</reference>